<accession>A0A1L9B8M9</accession>
<dbReference type="Gene3D" id="3.40.50.450">
    <property type="match status" value="1"/>
</dbReference>
<evidence type="ECO:0000256" key="2">
    <source>
        <dbReference type="ARBA" id="ARBA00006763"/>
    </source>
</evidence>
<dbReference type="EMBL" id="MPIN01000005">
    <property type="protein sequence ID" value="OJH38616.1"/>
    <property type="molecule type" value="Genomic_DNA"/>
</dbReference>
<gene>
    <name evidence="4" type="ORF">BON30_20460</name>
</gene>
<name>A0A1L9B8M9_9BACT</name>
<dbReference type="GO" id="GO:0005829">
    <property type="term" value="C:cytosol"/>
    <property type="evidence" value="ECO:0007669"/>
    <property type="project" value="TreeGrafter"/>
</dbReference>
<dbReference type="InterPro" id="IPR031100">
    <property type="entry name" value="LOG_fam"/>
</dbReference>
<dbReference type="Pfam" id="PF03641">
    <property type="entry name" value="Lysine_decarbox"/>
    <property type="match status" value="1"/>
</dbReference>
<dbReference type="PANTHER" id="PTHR31223">
    <property type="entry name" value="LOG FAMILY PROTEIN YJL055W"/>
    <property type="match status" value="1"/>
</dbReference>
<sequence length="183" mass="19836">MTKSVCVFCGSAPGVHETHLSMASALGTLLADRQLQLVYGGARVGMMGAVADAALARGGRVVGVMPRGLERYEVAHRGLSELIWTEDLHERKRQMAERSDAFVVLPGGFGTLEEALEVISWKQMRMMDKPIVLLDTRGFFQPLVALAEAVAREGFAHARVETLFTVTSRLEEVLPALGLGDGE</sequence>
<evidence type="ECO:0000256" key="1">
    <source>
        <dbReference type="ARBA" id="ARBA00000274"/>
    </source>
</evidence>
<dbReference type="GO" id="GO:0009691">
    <property type="term" value="P:cytokinin biosynthetic process"/>
    <property type="evidence" value="ECO:0007669"/>
    <property type="project" value="UniProtKB-UniRule"/>
</dbReference>
<dbReference type="Proteomes" id="UP000182229">
    <property type="component" value="Unassembled WGS sequence"/>
</dbReference>
<dbReference type="InterPro" id="IPR005269">
    <property type="entry name" value="LOG"/>
</dbReference>
<reference evidence="4 5" key="2">
    <citation type="submission" date="2016-12" db="EMBL/GenBank/DDBJ databases">
        <title>Draft Genome Sequence of Cystobacter ferrugineus Strain Cbfe23.</title>
        <authorList>
            <person name="Akbar S."/>
            <person name="Dowd S.E."/>
            <person name="Stevens D.C."/>
        </authorList>
    </citation>
    <scope>NUCLEOTIDE SEQUENCE [LARGE SCALE GENOMIC DNA]</scope>
    <source>
        <strain evidence="4 5">Cbfe23</strain>
    </source>
</reference>
<comment type="similarity">
    <text evidence="2 3">Belongs to the LOG family.</text>
</comment>
<organism evidence="4 5">
    <name type="scientific">Cystobacter ferrugineus</name>
    <dbReference type="NCBI Taxonomy" id="83449"/>
    <lineage>
        <taxon>Bacteria</taxon>
        <taxon>Pseudomonadati</taxon>
        <taxon>Myxococcota</taxon>
        <taxon>Myxococcia</taxon>
        <taxon>Myxococcales</taxon>
        <taxon>Cystobacterineae</taxon>
        <taxon>Archangiaceae</taxon>
        <taxon>Cystobacter</taxon>
    </lineage>
</organism>
<evidence type="ECO:0000313" key="5">
    <source>
        <dbReference type="Proteomes" id="UP000182229"/>
    </source>
</evidence>
<comment type="catalytic activity">
    <reaction evidence="1">
        <text>AMP + H2O = D-ribose 5-phosphate + adenine</text>
        <dbReference type="Rhea" id="RHEA:20129"/>
        <dbReference type="ChEBI" id="CHEBI:15377"/>
        <dbReference type="ChEBI" id="CHEBI:16708"/>
        <dbReference type="ChEBI" id="CHEBI:78346"/>
        <dbReference type="ChEBI" id="CHEBI:456215"/>
        <dbReference type="EC" id="3.2.2.4"/>
    </reaction>
</comment>
<dbReference type="AlphaFoldDB" id="A0A1L9B8M9"/>
<dbReference type="STRING" id="83449.BON30_20460"/>
<comment type="caution">
    <text evidence="4">The sequence shown here is derived from an EMBL/GenBank/DDBJ whole genome shotgun (WGS) entry which is preliminary data.</text>
</comment>
<dbReference type="SUPFAM" id="SSF102405">
    <property type="entry name" value="MCP/YpsA-like"/>
    <property type="match status" value="1"/>
</dbReference>
<dbReference type="OrthoDB" id="9801098at2"/>
<keyword evidence="3" id="KW-0203">Cytokinin biosynthesis</keyword>
<protein>
    <recommendedName>
        <fullName evidence="3">Cytokinin riboside 5'-monophosphate phosphoribohydrolase</fullName>
        <ecNumber evidence="3">3.2.2.n1</ecNumber>
    </recommendedName>
</protein>
<evidence type="ECO:0000313" key="4">
    <source>
        <dbReference type="EMBL" id="OJH38616.1"/>
    </source>
</evidence>
<keyword evidence="5" id="KW-1185">Reference proteome</keyword>
<reference evidence="5" key="1">
    <citation type="submission" date="2016-11" db="EMBL/GenBank/DDBJ databases">
        <authorList>
            <person name="Shukria A."/>
            <person name="Stevens D.C."/>
        </authorList>
    </citation>
    <scope>NUCLEOTIDE SEQUENCE [LARGE SCALE GENOMIC DNA]</scope>
    <source>
        <strain evidence="5">Cbfe23</strain>
    </source>
</reference>
<keyword evidence="3" id="KW-0378">Hydrolase</keyword>
<dbReference type="EC" id="3.2.2.n1" evidence="3"/>
<dbReference type="GO" id="GO:0008714">
    <property type="term" value="F:AMP nucleosidase activity"/>
    <property type="evidence" value="ECO:0007669"/>
    <property type="project" value="UniProtKB-EC"/>
</dbReference>
<evidence type="ECO:0000256" key="3">
    <source>
        <dbReference type="RuleBase" id="RU363015"/>
    </source>
</evidence>
<dbReference type="PANTHER" id="PTHR31223:SF70">
    <property type="entry name" value="LOG FAMILY PROTEIN YJL055W"/>
    <property type="match status" value="1"/>
</dbReference>
<proteinExistence type="inferred from homology"/>
<dbReference type="RefSeq" id="WP_071900064.1">
    <property type="nucleotide sequence ID" value="NZ_MPIN01000005.1"/>
</dbReference>
<dbReference type="NCBIfam" id="TIGR00730">
    <property type="entry name" value="Rossman fold protein, TIGR00730 family"/>
    <property type="match status" value="1"/>
</dbReference>